<accession>A0ABR1KD14</accession>
<feature type="region of interest" description="Disordered" evidence="4">
    <location>
        <begin position="1"/>
        <end position="107"/>
    </location>
</feature>
<evidence type="ECO:0000256" key="3">
    <source>
        <dbReference type="ARBA" id="ARBA00035112"/>
    </source>
</evidence>
<evidence type="ECO:0000256" key="4">
    <source>
        <dbReference type="SAM" id="MobiDB-lite"/>
    </source>
</evidence>
<gene>
    <name evidence="6" type="ORF">IWZ03DRAFT_363986</name>
</gene>
<proteinExistence type="inferred from homology"/>
<evidence type="ECO:0008006" key="8">
    <source>
        <dbReference type="Google" id="ProtNLM"/>
    </source>
</evidence>
<evidence type="ECO:0000256" key="2">
    <source>
        <dbReference type="ARBA" id="ARBA00023002"/>
    </source>
</evidence>
<dbReference type="Proteomes" id="UP001363622">
    <property type="component" value="Unassembled WGS sequence"/>
</dbReference>
<dbReference type="Pfam" id="PF11807">
    <property type="entry name" value="UstYa"/>
    <property type="match status" value="1"/>
</dbReference>
<evidence type="ECO:0000256" key="1">
    <source>
        <dbReference type="ARBA" id="ARBA00004685"/>
    </source>
</evidence>
<keyword evidence="2" id="KW-0560">Oxidoreductase</keyword>
<comment type="pathway">
    <text evidence="1">Mycotoxin biosynthesis.</text>
</comment>
<evidence type="ECO:0000313" key="7">
    <source>
        <dbReference type="Proteomes" id="UP001363622"/>
    </source>
</evidence>
<dbReference type="PANTHER" id="PTHR33365:SF11">
    <property type="entry name" value="TAT PATHWAY SIGNAL SEQUENCE"/>
    <property type="match status" value="1"/>
</dbReference>
<sequence>MFTQHAKRPSIGTSAVGSGGSGRRKSSSLPPSPWSPTTRYSPFSQAEEEEEGHNAMGDVNGSGSSSSSSSATATPSQHQHHNNNNRSEKPHHSQAGPQEPSGRPLFGGFVRRVSKLGIPGVRGWKGYMRVGEDQQEEEEGKGYAGGEGIVRRRKKRPWWRSPAAALTAANLLLFVVSLLMWGHANGVARRGGRYGGDEARAPVGFDKELLFDTPTTFQAYHAYANGTPTAASNALWSALRPPGDGLVEIARTHQRNLPWAQPSKHHPSTHRAYGLSVFHQLHCLDYIRQAFYPGAMVDEFRNDDQDPVMHRDHCIDYIRQSIMCSADVTFEPVLVPQGHIDGMGATHLCRNWDRVFAWAFEHRLVYREGE</sequence>
<comment type="similarity">
    <text evidence="3">Belongs to the ustYa family.</text>
</comment>
<dbReference type="EMBL" id="JBBPHU010000019">
    <property type="protein sequence ID" value="KAK7509233.1"/>
    <property type="molecule type" value="Genomic_DNA"/>
</dbReference>
<keyword evidence="7" id="KW-1185">Reference proteome</keyword>
<protein>
    <recommendedName>
        <fullName evidence="8">Tat pathway signal sequence</fullName>
    </recommendedName>
</protein>
<evidence type="ECO:0000256" key="5">
    <source>
        <dbReference type="SAM" id="Phobius"/>
    </source>
</evidence>
<feature type="transmembrane region" description="Helical" evidence="5">
    <location>
        <begin position="161"/>
        <end position="181"/>
    </location>
</feature>
<evidence type="ECO:0000313" key="6">
    <source>
        <dbReference type="EMBL" id="KAK7509233.1"/>
    </source>
</evidence>
<keyword evidence="5" id="KW-0472">Membrane</keyword>
<comment type="caution">
    <text evidence="6">The sequence shown here is derived from an EMBL/GenBank/DDBJ whole genome shotgun (WGS) entry which is preliminary data.</text>
</comment>
<organism evidence="6 7">
    <name type="scientific">Phyllosticta citriasiana</name>
    <dbReference type="NCBI Taxonomy" id="595635"/>
    <lineage>
        <taxon>Eukaryota</taxon>
        <taxon>Fungi</taxon>
        <taxon>Dikarya</taxon>
        <taxon>Ascomycota</taxon>
        <taxon>Pezizomycotina</taxon>
        <taxon>Dothideomycetes</taxon>
        <taxon>Dothideomycetes incertae sedis</taxon>
        <taxon>Botryosphaeriales</taxon>
        <taxon>Phyllostictaceae</taxon>
        <taxon>Phyllosticta</taxon>
    </lineage>
</organism>
<dbReference type="PANTHER" id="PTHR33365">
    <property type="entry name" value="YALI0B05434P"/>
    <property type="match status" value="1"/>
</dbReference>
<feature type="compositionally biased region" description="Low complexity" evidence="4">
    <location>
        <begin position="61"/>
        <end position="70"/>
    </location>
</feature>
<keyword evidence="5" id="KW-1133">Transmembrane helix</keyword>
<dbReference type="InterPro" id="IPR021765">
    <property type="entry name" value="UstYa-like"/>
</dbReference>
<name>A0ABR1KD14_9PEZI</name>
<keyword evidence="5" id="KW-0812">Transmembrane</keyword>
<reference evidence="6 7" key="1">
    <citation type="submission" date="2024-04" db="EMBL/GenBank/DDBJ databases">
        <title>Phyllosticta paracitricarpa is synonymous to the EU quarantine fungus P. citricarpa based on phylogenomic analyses.</title>
        <authorList>
            <consortium name="Lawrence Berkeley National Laboratory"/>
            <person name="Van Ingen-Buijs V.A."/>
            <person name="Van Westerhoven A.C."/>
            <person name="Haridas S."/>
            <person name="Skiadas P."/>
            <person name="Martin F."/>
            <person name="Groenewald J.Z."/>
            <person name="Crous P.W."/>
            <person name="Seidl M.F."/>
        </authorList>
    </citation>
    <scope>NUCLEOTIDE SEQUENCE [LARGE SCALE GENOMIC DNA]</scope>
    <source>
        <strain evidence="6 7">CBS 123371</strain>
    </source>
</reference>